<reference evidence="4 5" key="1">
    <citation type="submission" date="2019-06" db="EMBL/GenBank/DDBJ databases">
        <title>Whole genome sequence for Cellvibrionaceae sp. R142.</title>
        <authorList>
            <person name="Wang G."/>
        </authorList>
    </citation>
    <scope>NUCLEOTIDE SEQUENCE [LARGE SCALE GENOMIC DNA]</scope>
    <source>
        <strain evidence="4 5">R142</strain>
    </source>
</reference>
<sequence length="136" mass="15700">MDTHYLFTHSLLADVENRTRRLAATVRGDQMTEAIAAVHRKRIFENFSIDLSRRRVFCGHREVDLTACEYKILEYLTGHPGQVVSKEELIDFLYSDKPGRPSNLVEVFICRLRRKLDPSGEHNPVVTVRGRGYRIG</sequence>
<dbReference type="Gene3D" id="1.10.10.10">
    <property type="entry name" value="Winged helix-like DNA-binding domain superfamily/Winged helix DNA-binding domain"/>
    <property type="match status" value="1"/>
</dbReference>
<feature type="DNA-binding region" description="OmpR/PhoB-type" evidence="2">
    <location>
        <begin position="39"/>
        <end position="136"/>
    </location>
</feature>
<gene>
    <name evidence="4" type="ORF">FKG94_27070</name>
</gene>
<dbReference type="SMART" id="SM00862">
    <property type="entry name" value="Trans_reg_C"/>
    <property type="match status" value="1"/>
</dbReference>
<dbReference type="GO" id="GO:0003677">
    <property type="term" value="F:DNA binding"/>
    <property type="evidence" value="ECO:0007669"/>
    <property type="project" value="UniProtKB-UniRule"/>
</dbReference>
<feature type="domain" description="OmpR/PhoB-type" evidence="3">
    <location>
        <begin position="39"/>
        <end position="136"/>
    </location>
</feature>
<dbReference type="Proteomes" id="UP000319732">
    <property type="component" value="Unassembled WGS sequence"/>
</dbReference>
<dbReference type="GO" id="GO:0006355">
    <property type="term" value="P:regulation of DNA-templated transcription"/>
    <property type="evidence" value="ECO:0007669"/>
    <property type="project" value="InterPro"/>
</dbReference>
<comment type="caution">
    <text evidence="4">The sequence shown here is derived from an EMBL/GenBank/DDBJ whole genome shotgun (WGS) entry which is preliminary data.</text>
</comment>
<dbReference type="EMBL" id="VHSG01000041">
    <property type="protein sequence ID" value="TQV66497.1"/>
    <property type="molecule type" value="Genomic_DNA"/>
</dbReference>
<accession>A0A545SNG5</accession>
<evidence type="ECO:0000313" key="4">
    <source>
        <dbReference type="EMBL" id="TQV66497.1"/>
    </source>
</evidence>
<dbReference type="InterPro" id="IPR001867">
    <property type="entry name" value="OmpR/PhoB-type_DNA-bd"/>
</dbReference>
<dbReference type="PROSITE" id="PS51755">
    <property type="entry name" value="OMPR_PHOB"/>
    <property type="match status" value="1"/>
</dbReference>
<proteinExistence type="predicted"/>
<organism evidence="4 5">
    <name type="scientific">Exilibacterium tricleocarpae</name>
    <dbReference type="NCBI Taxonomy" id="2591008"/>
    <lineage>
        <taxon>Bacteria</taxon>
        <taxon>Pseudomonadati</taxon>
        <taxon>Pseudomonadota</taxon>
        <taxon>Gammaproteobacteria</taxon>
        <taxon>Cellvibrionales</taxon>
        <taxon>Cellvibrionaceae</taxon>
        <taxon>Exilibacterium</taxon>
    </lineage>
</organism>
<protein>
    <submittedName>
        <fullName evidence="4">Winged helix-turn-helix transcriptional regulator</fullName>
    </submittedName>
</protein>
<dbReference type="Pfam" id="PF00486">
    <property type="entry name" value="Trans_reg_C"/>
    <property type="match status" value="1"/>
</dbReference>
<keyword evidence="1 2" id="KW-0238">DNA-binding</keyword>
<dbReference type="InterPro" id="IPR036388">
    <property type="entry name" value="WH-like_DNA-bd_sf"/>
</dbReference>
<dbReference type="CDD" id="cd00383">
    <property type="entry name" value="trans_reg_C"/>
    <property type="match status" value="1"/>
</dbReference>
<dbReference type="SUPFAM" id="SSF46894">
    <property type="entry name" value="C-terminal effector domain of the bipartite response regulators"/>
    <property type="match status" value="1"/>
</dbReference>
<evidence type="ECO:0000256" key="1">
    <source>
        <dbReference type="ARBA" id="ARBA00023125"/>
    </source>
</evidence>
<evidence type="ECO:0000256" key="2">
    <source>
        <dbReference type="PROSITE-ProRule" id="PRU01091"/>
    </source>
</evidence>
<dbReference type="OrthoDB" id="9802426at2"/>
<name>A0A545SNG5_9GAMM</name>
<evidence type="ECO:0000313" key="5">
    <source>
        <dbReference type="Proteomes" id="UP000319732"/>
    </source>
</evidence>
<keyword evidence="5" id="KW-1185">Reference proteome</keyword>
<evidence type="ECO:0000259" key="3">
    <source>
        <dbReference type="PROSITE" id="PS51755"/>
    </source>
</evidence>
<dbReference type="GO" id="GO:0000160">
    <property type="term" value="P:phosphorelay signal transduction system"/>
    <property type="evidence" value="ECO:0007669"/>
    <property type="project" value="InterPro"/>
</dbReference>
<dbReference type="InterPro" id="IPR016032">
    <property type="entry name" value="Sig_transdc_resp-reg_C-effctor"/>
</dbReference>
<dbReference type="AlphaFoldDB" id="A0A545SNG5"/>